<dbReference type="EMBL" id="UYRV01008508">
    <property type="protein sequence ID" value="VDK55646.1"/>
    <property type="molecule type" value="Genomic_DNA"/>
</dbReference>
<dbReference type="Proteomes" id="UP000271889">
    <property type="component" value="Unassembled WGS sequence"/>
</dbReference>
<sequence>MLLLLFSLVALVNADSKKLALIESFTFKSAGDTGITCQAVQQVYIESVTPVPFICAGDIKDAVKGMSIGVQVFVMLTIRF</sequence>
<evidence type="ECO:0000313" key="1">
    <source>
        <dbReference type="EMBL" id="VDK55646.1"/>
    </source>
</evidence>
<dbReference type="AlphaFoldDB" id="A0A3P6QYF7"/>
<evidence type="ECO:0000313" key="2">
    <source>
        <dbReference type="Proteomes" id="UP000271889"/>
    </source>
</evidence>
<gene>
    <name evidence="1" type="ORF">CGOC_LOCUS3384</name>
</gene>
<protein>
    <submittedName>
        <fullName evidence="1">Uncharacterized protein</fullName>
    </submittedName>
</protein>
<organism evidence="1 2">
    <name type="scientific">Cylicostephanus goldi</name>
    <name type="common">Nematode worm</name>
    <dbReference type="NCBI Taxonomy" id="71465"/>
    <lineage>
        <taxon>Eukaryota</taxon>
        <taxon>Metazoa</taxon>
        <taxon>Ecdysozoa</taxon>
        <taxon>Nematoda</taxon>
        <taxon>Chromadorea</taxon>
        <taxon>Rhabditida</taxon>
        <taxon>Rhabditina</taxon>
        <taxon>Rhabditomorpha</taxon>
        <taxon>Strongyloidea</taxon>
        <taxon>Strongylidae</taxon>
        <taxon>Cylicostephanus</taxon>
    </lineage>
</organism>
<accession>A0A3P6QYF7</accession>
<reference evidence="1 2" key="1">
    <citation type="submission" date="2018-11" db="EMBL/GenBank/DDBJ databases">
        <authorList>
            <consortium name="Pathogen Informatics"/>
        </authorList>
    </citation>
    <scope>NUCLEOTIDE SEQUENCE [LARGE SCALE GENOMIC DNA]</scope>
</reference>
<name>A0A3P6QYF7_CYLGO</name>
<proteinExistence type="predicted"/>
<keyword evidence="2" id="KW-1185">Reference proteome</keyword>